<evidence type="ECO:0000256" key="1">
    <source>
        <dbReference type="ARBA" id="ARBA00006295"/>
    </source>
</evidence>
<comment type="caution">
    <text evidence="4">The sequence shown here is derived from an EMBL/GenBank/DDBJ whole genome shotgun (WGS) entry which is preliminary data.</text>
</comment>
<keyword evidence="2" id="KW-0175">Coiled coil</keyword>
<gene>
    <name evidence="4" type="ORF">AWB65_06319</name>
</gene>
<dbReference type="SUPFAM" id="SSF109709">
    <property type="entry name" value="KorB DNA-binding domain-like"/>
    <property type="match status" value="1"/>
</dbReference>
<accession>A0A158JBQ2</accession>
<dbReference type="AlphaFoldDB" id="A0A158JBQ2"/>
<evidence type="ECO:0000259" key="3">
    <source>
        <dbReference type="SMART" id="SM00470"/>
    </source>
</evidence>
<dbReference type="Gene3D" id="1.10.10.2830">
    <property type="match status" value="1"/>
</dbReference>
<dbReference type="NCBIfam" id="TIGR00180">
    <property type="entry name" value="parB_part"/>
    <property type="match status" value="1"/>
</dbReference>
<dbReference type="STRING" id="326474.AWB65_06319"/>
<dbReference type="RefSeq" id="WP_087670830.1">
    <property type="nucleotide sequence ID" value="NZ_FCNW02000075.1"/>
</dbReference>
<dbReference type="Pfam" id="PF02195">
    <property type="entry name" value="ParB_N"/>
    <property type="match status" value="1"/>
</dbReference>
<feature type="coiled-coil region" evidence="2">
    <location>
        <begin position="46"/>
        <end position="76"/>
    </location>
</feature>
<protein>
    <submittedName>
        <fullName evidence="4">ParB, partition protein</fullName>
    </submittedName>
</protein>
<dbReference type="PANTHER" id="PTHR33375">
    <property type="entry name" value="CHROMOSOME-PARTITIONING PROTEIN PARB-RELATED"/>
    <property type="match status" value="1"/>
</dbReference>
<dbReference type="InterPro" id="IPR004437">
    <property type="entry name" value="ParB/RepB/Spo0J"/>
</dbReference>
<comment type="similarity">
    <text evidence="1">Belongs to the ParB family.</text>
</comment>
<dbReference type="Gene3D" id="3.90.1530.30">
    <property type="match status" value="1"/>
</dbReference>
<evidence type="ECO:0000313" key="5">
    <source>
        <dbReference type="Proteomes" id="UP000054977"/>
    </source>
</evidence>
<dbReference type="GO" id="GO:0005694">
    <property type="term" value="C:chromosome"/>
    <property type="evidence" value="ECO:0007669"/>
    <property type="project" value="TreeGrafter"/>
</dbReference>
<dbReference type="GO" id="GO:0007059">
    <property type="term" value="P:chromosome segregation"/>
    <property type="evidence" value="ECO:0007669"/>
    <property type="project" value="TreeGrafter"/>
</dbReference>
<reference evidence="4" key="1">
    <citation type="submission" date="2016-01" db="EMBL/GenBank/DDBJ databases">
        <authorList>
            <person name="Peeters C."/>
        </authorList>
    </citation>
    <scope>NUCLEOTIDE SEQUENCE [LARGE SCALE GENOMIC DNA]</scope>
    <source>
        <strain evidence="4">LMG 22934</strain>
    </source>
</reference>
<sequence length="342" mass="37465">MSLREKLAAKNAAIAAASNANGVSARVDDGIPKTAPGRLLEAMPMLAAKDRQVAELQTQNAELREQLEKAARAGAEIALSLLVEIPGRRRKLSKEAYVALRENLRHNKLIHPVVARRSDDGTYEIISGHHRIDAYRELGREHIRAVIMDSSDEEATDGAFNVNLIQSGLTDYEKYLGFRIRLERTPGMTQVQLAEQTGISTALVSYILAFDQLPPDVLSMVEERPDLLGATAVAALAGFTKAGKSEQVVGAVKKLIAGEVDQGQAVKLAGAEPPKQKKGSAPPVMEKIRAGKATYCEIRRARNVFRLEFKSEEEAERLHAAIRRLLEEEANAIKFQSENENA</sequence>
<dbReference type="SUPFAM" id="SSF110849">
    <property type="entry name" value="ParB/Sulfiredoxin"/>
    <property type="match status" value="1"/>
</dbReference>
<dbReference type="EMBL" id="FCNW02000075">
    <property type="protein sequence ID" value="SAL66274.1"/>
    <property type="molecule type" value="Genomic_DNA"/>
</dbReference>
<proteinExistence type="inferred from homology"/>
<dbReference type="SMART" id="SM00470">
    <property type="entry name" value="ParB"/>
    <property type="match status" value="1"/>
</dbReference>
<evidence type="ECO:0000256" key="2">
    <source>
        <dbReference type="SAM" id="Coils"/>
    </source>
</evidence>
<dbReference type="Proteomes" id="UP000054977">
    <property type="component" value="Unassembled WGS sequence"/>
</dbReference>
<name>A0A158JBQ2_9BURK</name>
<feature type="domain" description="ParB-like N-terminal" evidence="3">
    <location>
        <begin position="75"/>
        <end position="164"/>
    </location>
</feature>
<dbReference type="PANTHER" id="PTHR33375:SF1">
    <property type="entry name" value="CHROMOSOME-PARTITIONING PROTEIN PARB-RELATED"/>
    <property type="match status" value="1"/>
</dbReference>
<dbReference type="InterPro" id="IPR003115">
    <property type="entry name" value="ParB_N"/>
</dbReference>
<dbReference type="InterPro" id="IPR050336">
    <property type="entry name" value="Chromosome_partition/occlusion"/>
</dbReference>
<dbReference type="OrthoDB" id="8677451at2"/>
<evidence type="ECO:0000313" key="4">
    <source>
        <dbReference type="EMBL" id="SAL66274.1"/>
    </source>
</evidence>
<dbReference type="GO" id="GO:0003677">
    <property type="term" value="F:DNA binding"/>
    <property type="evidence" value="ECO:0007669"/>
    <property type="project" value="InterPro"/>
</dbReference>
<keyword evidence="5" id="KW-1185">Reference proteome</keyword>
<dbReference type="InterPro" id="IPR036086">
    <property type="entry name" value="ParB/Sulfiredoxin_sf"/>
</dbReference>
<organism evidence="4 5">
    <name type="scientific">Caballeronia humi</name>
    <dbReference type="NCBI Taxonomy" id="326474"/>
    <lineage>
        <taxon>Bacteria</taxon>
        <taxon>Pseudomonadati</taxon>
        <taxon>Pseudomonadota</taxon>
        <taxon>Betaproteobacteria</taxon>
        <taxon>Burkholderiales</taxon>
        <taxon>Burkholderiaceae</taxon>
        <taxon>Caballeronia</taxon>
    </lineage>
</organism>